<feature type="compositionally biased region" description="Basic and acidic residues" evidence="1">
    <location>
        <begin position="115"/>
        <end position="132"/>
    </location>
</feature>
<gene>
    <name evidence="2" type="ORF">VKT23_017879</name>
</gene>
<feature type="region of interest" description="Disordered" evidence="1">
    <location>
        <begin position="263"/>
        <end position="330"/>
    </location>
</feature>
<dbReference type="EMBL" id="JBANRG010000077">
    <property type="protein sequence ID" value="KAK7438749.1"/>
    <property type="molecule type" value="Genomic_DNA"/>
</dbReference>
<feature type="compositionally biased region" description="Gly residues" evidence="1">
    <location>
        <begin position="15"/>
        <end position="25"/>
    </location>
</feature>
<name>A0ABR1ISY4_9AGAR</name>
<sequence>MPGKTNRKTSNNNRGGHGGRGGRTGRGSRRNTSSNRGIDPSASDAESLSSLSSTSSQDDSPTVVEDIEMSQVSQDFPSNPMDATPEFLEQLRKEKEERKQREAEVEADGAQARKRASDDAADDTKSDGGAEKPKRKKAKPAAAETLPPKVLYNILFYQAPQRAKAVAKRESFAARLFKFAHDEPWSAFKAQLLVCTDDVFQPDSISFDDYEVLVTFAKKISSPVPLLSESDYQNVLEAVAPMKTPKAKVHVFQKVSAKVNLVASTSESGTASKTAKNGKQKAQGKEKGTNKENEDVDDDDDEGDDSEKVPKKGKKKKDKAPEPFNSKVDEHMHLLRTEYSCTKGHGSDVCFCSKDDPDEHIPLNNKMIREWAQALAKGDNTIATMTMPPNTVITGATRACSSYCSPASAGPSFSRRSRWKPSCRPSIESTVPAAIADAKLFESIIPAKGAMTKVLVMDFGEKYKDDVDKEVVSKLVDQGYKKLKGLRHVTAAKLQKMGLNDGKIDTLLDAVEEFVDGYKDDDNE</sequence>
<proteinExistence type="predicted"/>
<evidence type="ECO:0000313" key="2">
    <source>
        <dbReference type="EMBL" id="KAK7438749.1"/>
    </source>
</evidence>
<evidence type="ECO:0000313" key="3">
    <source>
        <dbReference type="Proteomes" id="UP001498398"/>
    </source>
</evidence>
<evidence type="ECO:0000256" key="1">
    <source>
        <dbReference type="SAM" id="MobiDB-lite"/>
    </source>
</evidence>
<protein>
    <submittedName>
        <fullName evidence="2">Uncharacterized protein</fullName>
    </submittedName>
</protein>
<dbReference type="Proteomes" id="UP001498398">
    <property type="component" value="Unassembled WGS sequence"/>
</dbReference>
<feature type="compositionally biased region" description="Acidic residues" evidence="1">
    <location>
        <begin position="294"/>
        <end position="305"/>
    </location>
</feature>
<reference evidence="2 3" key="1">
    <citation type="submission" date="2024-01" db="EMBL/GenBank/DDBJ databases">
        <title>A draft genome for the cacao thread blight pathogen Marasmiellus scandens.</title>
        <authorList>
            <person name="Baruah I.K."/>
            <person name="Leung J."/>
            <person name="Bukari Y."/>
            <person name="Amoako-Attah I."/>
            <person name="Meinhardt L.W."/>
            <person name="Bailey B.A."/>
            <person name="Cohen S.P."/>
        </authorList>
    </citation>
    <scope>NUCLEOTIDE SEQUENCE [LARGE SCALE GENOMIC DNA]</scope>
    <source>
        <strain evidence="2 3">GH-19</strain>
    </source>
</reference>
<comment type="caution">
    <text evidence="2">The sequence shown here is derived from an EMBL/GenBank/DDBJ whole genome shotgun (WGS) entry which is preliminary data.</text>
</comment>
<feature type="region of interest" description="Disordered" evidence="1">
    <location>
        <begin position="1"/>
        <end position="142"/>
    </location>
</feature>
<keyword evidence="3" id="KW-1185">Reference proteome</keyword>
<feature type="compositionally biased region" description="Basic and acidic residues" evidence="1">
    <location>
        <begin position="89"/>
        <end position="104"/>
    </location>
</feature>
<feature type="compositionally biased region" description="Basic and acidic residues" evidence="1">
    <location>
        <begin position="283"/>
        <end position="293"/>
    </location>
</feature>
<feature type="compositionally biased region" description="Polar residues" evidence="1">
    <location>
        <begin position="263"/>
        <end position="277"/>
    </location>
</feature>
<organism evidence="2 3">
    <name type="scientific">Marasmiellus scandens</name>
    <dbReference type="NCBI Taxonomy" id="2682957"/>
    <lineage>
        <taxon>Eukaryota</taxon>
        <taxon>Fungi</taxon>
        <taxon>Dikarya</taxon>
        <taxon>Basidiomycota</taxon>
        <taxon>Agaricomycotina</taxon>
        <taxon>Agaricomycetes</taxon>
        <taxon>Agaricomycetidae</taxon>
        <taxon>Agaricales</taxon>
        <taxon>Marasmiineae</taxon>
        <taxon>Omphalotaceae</taxon>
        <taxon>Marasmiellus</taxon>
    </lineage>
</organism>
<accession>A0ABR1ISY4</accession>
<feature type="compositionally biased region" description="Low complexity" evidence="1">
    <location>
        <begin position="30"/>
        <end position="62"/>
    </location>
</feature>